<dbReference type="SUPFAM" id="SSF53271">
    <property type="entry name" value="PRTase-like"/>
    <property type="match status" value="1"/>
</dbReference>
<dbReference type="CDD" id="cd06223">
    <property type="entry name" value="PRTases_typeI"/>
    <property type="match status" value="1"/>
</dbReference>
<dbReference type="OrthoDB" id="9810066at2"/>
<dbReference type="eggNOG" id="COG1926">
    <property type="taxonomic scope" value="Bacteria"/>
</dbReference>
<dbReference type="AlphaFoldDB" id="I3IQ60"/>
<organism evidence="2 3">
    <name type="scientific">Candidatus Jettenia caeni</name>
    <dbReference type="NCBI Taxonomy" id="247490"/>
    <lineage>
        <taxon>Bacteria</taxon>
        <taxon>Pseudomonadati</taxon>
        <taxon>Planctomycetota</taxon>
        <taxon>Candidatus Brocadiia</taxon>
        <taxon>Candidatus Brocadiales</taxon>
        <taxon>Candidatus Brocadiaceae</taxon>
        <taxon>Candidatus Jettenia</taxon>
    </lineage>
</organism>
<sequence>MKNIIFKDRRDAGSRLADELTKRGYRNQPFMVLGIPRGGIVVADEIAEALSAPLDVVIVRKIRAPYQPELGIGAVVDGDNISIINEELVRAVGASQEYLRSEIAYQREEIERRLQLYRAGRPSPEITGRKIVVVDDGIATGYTFRAALEGLRRRNPATLIAAVPVAAQGSLDILYDFADEIICLSIPDSFIAVGAWYLDFNQVSDEEAIEILHRNWAKFKPQKPVNA</sequence>
<reference evidence="2 3" key="1">
    <citation type="journal article" date="2012" name="FEBS Lett.">
        <title>Anammox organism KSU-1 expresses a NirK-type copper-containing nitrite reductase instead of a NirS-type with cytochrome cd1.</title>
        <authorList>
            <person name="Hira D."/>
            <person name="Toh H."/>
            <person name="Migita C.T."/>
            <person name="Okubo H."/>
            <person name="Nishiyama T."/>
            <person name="Hattori M."/>
            <person name="Furukawa K."/>
            <person name="Fujii T."/>
        </authorList>
    </citation>
    <scope>NUCLEOTIDE SEQUENCE [LARGE SCALE GENOMIC DNA]</scope>
</reference>
<comment type="caution">
    <text evidence="2">The sequence shown here is derived from an EMBL/GenBank/DDBJ whole genome shotgun (WGS) entry which is preliminary data.</text>
</comment>
<dbReference type="InterPro" id="IPR029057">
    <property type="entry name" value="PRTase-like"/>
</dbReference>
<gene>
    <name evidence="2" type="ORF">KSU1_D0546</name>
</gene>
<dbReference type="Proteomes" id="UP000002985">
    <property type="component" value="Unassembled WGS sequence"/>
</dbReference>
<dbReference type="GO" id="GO:0016757">
    <property type="term" value="F:glycosyltransferase activity"/>
    <property type="evidence" value="ECO:0007669"/>
    <property type="project" value="UniProtKB-KW"/>
</dbReference>
<dbReference type="InterPro" id="IPR000836">
    <property type="entry name" value="PRTase_dom"/>
</dbReference>
<protein>
    <submittedName>
        <fullName evidence="2">Phosphoribosyltransferase</fullName>
    </submittedName>
</protein>
<dbReference type="Gene3D" id="3.40.50.2020">
    <property type="match status" value="1"/>
</dbReference>
<dbReference type="Gene3D" id="3.30.1310.20">
    <property type="entry name" value="PRTase-like"/>
    <property type="match status" value="1"/>
</dbReference>
<name>I3IQ60_9BACT</name>
<feature type="domain" description="Phosphoribosyltransferase" evidence="1">
    <location>
        <begin position="13"/>
        <end position="170"/>
    </location>
</feature>
<dbReference type="EMBL" id="BAFH01000004">
    <property type="protein sequence ID" value="GAB63855.1"/>
    <property type="molecule type" value="Genomic_DNA"/>
</dbReference>
<evidence type="ECO:0000313" key="3">
    <source>
        <dbReference type="Proteomes" id="UP000002985"/>
    </source>
</evidence>
<proteinExistence type="predicted"/>
<keyword evidence="2" id="KW-0808">Transferase</keyword>
<evidence type="ECO:0000313" key="2">
    <source>
        <dbReference type="EMBL" id="GAB63855.1"/>
    </source>
</evidence>
<keyword evidence="2" id="KW-0328">Glycosyltransferase</keyword>
<dbReference type="STRING" id="247490.KSU1_D0546"/>
<keyword evidence="3" id="KW-1185">Reference proteome</keyword>
<evidence type="ECO:0000259" key="1">
    <source>
        <dbReference type="Pfam" id="PF00156"/>
    </source>
</evidence>
<accession>I3IQ60</accession>
<dbReference type="Pfam" id="PF00156">
    <property type="entry name" value="Pribosyltran"/>
    <property type="match status" value="1"/>
</dbReference>